<proteinExistence type="predicted"/>
<dbReference type="OrthoDB" id="5954510at2759"/>
<dbReference type="Pfam" id="PF16977">
    <property type="entry name" value="ApeC"/>
    <property type="match status" value="1"/>
</dbReference>
<dbReference type="HOGENOM" id="CLU_024279_1_0_1"/>
<dbReference type="KEGG" id="lgi:LOTGIDRAFT_137430"/>
<dbReference type="PANTHER" id="PTHR19324">
    <property type="entry name" value="PERFORIN-LIKE PROTEIN 1"/>
    <property type="match status" value="1"/>
</dbReference>
<keyword evidence="3" id="KW-1185">Reference proteome</keyword>
<dbReference type="GeneID" id="20233911"/>
<feature type="domain" description="MACPF" evidence="1">
    <location>
        <begin position="1"/>
        <end position="303"/>
    </location>
</feature>
<dbReference type="Proteomes" id="UP000030746">
    <property type="component" value="Unassembled WGS sequence"/>
</dbReference>
<dbReference type="PANTHER" id="PTHR19324:SF33">
    <property type="entry name" value="MUCIN-5AC"/>
    <property type="match status" value="1"/>
</dbReference>
<gene>
    <name evidence="2" type="ORF">LOTGIDRAFT_137430</name>
</gene>
<dbReference type="InterPro" id="IPR020864">
    <property type="entry name" value="MACPF"/>
</dbReference>
<dbReference type="CTD" id="20233911"/>
<dbReference type="AlphaFoldDB" id="V4AH91"/>
<sequence>NGVKFIGVGYNLLKGNPDGGSDQEGGVDPGLLVLRKIFQLSSGDKPKEIVFEDRYSCLKIRSTHVFYGAKSYQDKLGVGVDTSVCSDYTNLRSIAGYSHAKTETNEQRKVFYDDVNICNLGRVRFAEELADSDGFSVTRNFASAICHLPHVYDKQKYMTFLDNWGTHATMEVEMGNRTINRYRASLAEFIKHVQKSGGFGFHIGGSYMGASGSLGVDFSKFKQTDQSSLKFGQYEYTLHSGREDKPEPIHLKLKTIVSALDPIYWTSHEIRSACPSAETRIASTKQNMLQALNEYAAYKMAPTSENPELRMPITWPVGSYGLMKTTSGCPSGRVHWSEGWRYQDTENIINKNSWSNPIHLSGDKSDFKFEFCMKGNTRISDFDVEWPSGDYCILKYGGCPSSQFKSGWIYWDDENFRNKDKYGGSLPDGQFSRDTKIEFCCRDDGLPSKEILLPTEKPFIMLKYTRECQHVHGMTVREEYVRWDDQDVINHDKEGGAHPYDDGGRHNHRLHFCYYSPSKHLIG</sequence>
<dbReference type="RefSeq" id="XP_009045922.1">
    <property type="nucleotide sequence ID" value="XM_009047674.1"/>
</dbReference>
<dbReference type="InterPro" id="IPR031569">
    <property type="entry name" value="ApeC"/>
</dbReference>
<evidence type="ECO:0000313" key="2">
    <source>
        <dbReference type="EMBL" id="ESP03389.1"/>
    </source>
</evidence>
<evidence type="ECO:0000259" key="1">
    <source>
        <dbReference type="PROSITE" id="PS51412"/>
    </source>
</evidence>
<dbReference type="Pfam" id="PF01823">
    <property type="entry name" value="MACPF"/>
    <property type="match status" value="1"/>
</dbReference>
<organism evidence="2 3">
    <name type="scientific">Lottia gigantea</name>
    <name type="common">Giant owl limpet</name>
    <dbReference type="NCBI Taxonomy" id="225164"/>
    <lineage>
        <taxon>Eukaryota</taxon>
        <taxon>Metazoa</taxon>
        <taxon>Spiralia</taxon>
        <taxon>Lophotrochozoa</taxon>
        <taxon>Mollusca</taxon>
        <taxon>Gastropoda</taxon>
        <taxon>Patellogastropoda</taxon>
        <taxon>Lottioidea</taxon>
        <taxon>Lottiidae</taxon>
        <taxon>Lottia</taxon>
    </lineage>
</organism>
<evidence type="ECO:0000313" key="3">
    <source>
        <dbReference type="Proteomes" id="UP000030746"/>
    </source>
</evidence>
<protein>
    <recommendedName>
        <fullName evidence="1">MACPF domain-containing protein</fullName>
    </recommendedName>
</protein>
<reference evidence="2 3" key="1">
    <citation type="journal article" date="2013" name="Nature">
        <title>Insights into bilaterian evolution from three spiralian genomes.</title>
        <authorList>
            <person name="Simakov O."/>
            <person name="Marletaz F."/>
            <person name="Cho S.J."/>
            <person name="Edsinger-Gonzales E."/>
            <person name="Havlak P."/>
            <person name="Hellsten U."/>
            <person name="Kuo D.H."/>
            <person name="Larsson T."/>
            <person name="Lv J."/>
            <person name="Arendt D."/>
            <person name="Savage R."/>
            <person name="Osoegawa K."/>
            <person name="de Jong P."/>
            <person name="Grimwood J."/>
            <person name="Chapman J.A."/>
            <person name="Shapiro H."/>
            <person name="Aerts A."/>
            <person name="Otillar R.P."/>
            <person name="Terry A.Y."/>
            <person name="Boore J.L."/>
            <person name="Grigoriev I.V."/>
            <person name="Lindberg D.R."/>
            <person name="Seaver E.C."/>
            <person name="Weisblat D.A."/>
            <person name="Putnam N.H."/>
            <person name="Rokhsar D.S."/>
        </authorList>
    </citation>
    <scope>NUCLEOTIDE SEQUENCE [LARGE SCALE GENOMIC DNA]</scope>
</reference>
<accession>V4AH91</accession>
<dbReference type="PROSITE" id="PS51412">
    <property type="entry name" value="MACPF_2"/>
    <property type="match status" value="1"/>
</dbReference>
<name>V4AH91_LOTGI</name>
<feature type="non-terminal residue" evidence="2">
    <location>
        <position position="1"/>
    </location>
</feature>
<dbReference type="EMBL" id="KB200027">
    <property type="protein sequence ID" value="ESP03389.1"/>
    <property type="molecule type" value="Genomic_DNA"/>
</dbReference>
<dbReference type="OMA" id="FKYGACP"/>